<dbReference type="Pfam" id="PF00534">
    <property type="entry name" value="Glycos_transf_1"/>
    <property type="match status" value="1"/>
</dbReference>
<reference evidence="2 3" key="1">
    <citation type="submission" date="2018-08" db="EMBL/GenBank/DDBJ databases">
        <title>Genomic Encyclopedia of Type Strains, Phase IV (KMG-IV): sequencing the most valuable type-strain genomes for metagenomic binning, comparative biology and taxonomic classification.</title>
        <authorList>
            <person name="Goeker M."/>
        </authorList>
    </citation>
    <scope>NUCLEOTIDE SEQUENCE [LARGE SCALE GENOMIC DNA]</scope>
    <source>
        <strain evidence="2 3">BW863</strain>
    </source>
</reference>
<dbReference type="AlphaFoldDB" id="A0A3D9Z1U7"/>
<name>A0A3D9Z1U7_9HYPH</name>
<dbReference type="OrthoDB" id="503550at2"/>
<keyword evidence="3" id="KW-1185">Reference proteome</keyword>
<keyword evidence="2" id="KW-0808">Transferase</keyword>
<protein>
    <submittedName>
        <fullName evidence="2">Glycosyltransferase involved in cell wall biosynthesis</fullName>
    </submittedName>
</protein>
<proteinExistence type="predicted"/>
<dbReference type="InterPro" id="IPR001296">
    <property type="entry name" value="Glyco_trans_1"/>
</dbReference>
<dbReference type="PANTHER" id="PTHR12526">
    <property type="entry name" value="GLYCOSYLTRANSFERASE"/>
    <property type="match status" value="1"/>
</dbReference>
<dbReference type="GO" id="GO:0016757">
    <property type="term" value="F:glycosyltransferase activity"/>
    <property type="evidence" value="ECO:0007669"/>
    <property type="project" value="InterPro"/>
</dbReference>
<sequence>MPTRLRRVVFLWENFGPMHVDRCGALARALDGQWEVVGVQWTGKSTTYEWVSPDAKNFSLVTLFPDARPGSIGFVRKLWRTLSFCLRSHADAFFFSHYNDAAVILTSMVLALMNKRVFGMLLSKFDDYDRKIRWEVFKSLILLPYAGFLTNRGRSEEYIRFLRGSRVPIAYGHNTLSVGEIRNLAGAEPAPGGLPHAARRFTAVTRLVPKKNLNVLIDAYALYRKAVATPRPLHICGSGELETELRAKIAALDLGDFVVLRGFLQRPEIAHELAQSLALILPSIEEQFGNVIIEAQAMGVPTIISHNCGALETLVRSGVNGFVVEPDNPAGLAFFMQWLHEDEDLWERLAIGCAQYLPRADTPAFVEGVMKLL</sequence>
<evidence type="ECO:0000259" key="1">
    <source>
        <dbReference type="Pfam" id="PF00534"/>
    </source>
</evidence>
<dbReference type="Gene3D" id="3.40.50.2000">
    <property type="entry name" value="Glycogen Phosphorylase B"/>
    <property type="match status" value="1"/>
</dbReference>
<gene>
    <name evidence="2" type="ORF">DES32_0255</name>
</gene>
<dbReference type="EMBL" id="QUMO01000001">
    <property type="protein sequence ID" value="REF89041.1"/>
    <property type="molecule type" value="Genomic_DNA"/>
</dbReference>
<dbReference type="Proteomes" id="UP000256900">
    <property type="component" value="Unassembled WGS sequence"/>
</dbReference>
<feature type="domain" description="Glycosyl transferase family 1" evidence="1">
    <location>
        <begin position="195"/>
        <end position="349"/>
    </location>
</feature>
<dbReference type="RefSeq" id="WP_129396440.1">
    <property type="nucleotide sequence ID" value="NZ_CP025086.1"/>
</dbReference>
<dbReference type="PANTHER" id="PTHR12526:SF636">
    <property type="entry name" value="BLL3647 PROTEIN"/>
    <property type="match status" value="1"/>
</dbReference>
<organism evidence="2 3">
    <name type="scientific">Methylovirgula ligni</name>
    <dbReference type="NCBI Taxonomy" id="569860"/>
    <lineage>
        <taxon>Bacteria</taxon>
        <taxon>Pseudomonadati</taxon>
        <taxon>Pseudomonadota</taxon>
        <taxon>Alphaproteobacteria</taxon>
        <taxon>Hyphomicrobiales</taxon>
        <taxon>Beijerinckiaceae</taxon>
        <taxon>Methylovirgula</taxon>
    </lineage>
</organism>
<evidence type="ECO:0000313" key="3">
    <source>
        <dbReference type="Proteomes" id="UP000256900"/>
    </source>
</evidence>
<comment type="caution">
    <text evidence="2">The sequence shown here is derived from an EMBL/GenBank/DDBJ whole genome shotgun (WGS) entry which is preliminary data.</text>
</comment>
<accession>A0A3D9Z1U7</accession>
<evidence type="ECO:0000313" key="2">
    <source>
        <dbReference type="EMBL" id="REF89041.1"/>
    </source>
</evidence>
<dbReference type="SUPFAM" id="SSF53756">
    <property type="entry name" value="UDP-Glycosyltransferase/glycogen phosphorylase"/>
    <property type="match status" value="1"/>
</dbReference>